<dbReference type="EMBL" id="CACVBM020001118">
    <property type="protein sequence ID" value="CAA7032146.1"/>
    <property type="molecule type" value="Genomic_DNA"/>
</dbReference>
<comment type="caution">
    <text evidence="2">The sequence shown here is derived from an EMBL/GenBank/DDBJ whole genome shotgun (WGS) entry which is preliminary data.</text>
</comment>
<evidence type="ECO:0000313" key="3">
    <source>
        <dbReference type="Proteomes" id="UP000467841"/>
    </source>
</evidence>
<dbReference type="Proteomes" id="UP000467841">
    <property type="component" value="Unassembled WGS sequence"/>
</dbReference>
<feature type="transmembrane region" description="Helical" evidence="1">
    <location>
        <begin position="80"/>
        <end position="100"/>
    </location>
</feature>
<dbReference type="AlphaFoldDB" id="A0A6D2J466"/>
<keyword evidence="1" id="KW-0812">Transmembrane</keyword>
<evidence type="ECO:0000256" key="1">
    <source>
        <dbReference type="SAM" id="Phobius"/>
    </source>
</evidence>
<keyword evidence="1" id="KW-1133">Transmembrane helix</keyword>
<keyword evidence="1" id="KW-0472">Membrane</keyword>
<feature type="transmembrane region" description="Helical" evidence="1">
    <location>
        <begin position="47"/>
        <end position="68"/>
    </location>
</feature>
<name>A0A6D2J466_9BRAS</name>
<sequence>MPAVDLFSHTILPMPTPAVLDPILELPIHNENLAHRANNRAARSTRLMHLILILMHLTRILLHLHHYQLYLLHTLHRIPILMHLILILMHLLCIHLHHALMPQIRHKRLFHEERDRVA</sequence>
<organism evidence="2 3">
    <name type="scientific">Microthlaspi erraticum</name>
    <dbReference type="NCBI Taxonomy" id="1685480"/>
    <lineage>
        <taxon>Eukaryota</taxon>
        <taxon>Viridiplantae</taxon>
        <taxon>Streptophyta</taxon>
        <taxon>Embryophyta</taxon>
        <taxon>Tracheophyta</taxon>
        <taxon>Spermatophyta</taxon>
        <taxon>Magnoliopsida</taxon>
        <taxon>eudicotyledons</taxon>
        <taxon>Gunneridae</taxon>
        <taxon>Pentapetalae</taxon>
        <taxon>rosids</taxon>
        <taxon>malvids</taxon>
        <taxon>Brassicales</taxon>
        <taxon>Brassicaceae</taxon>
        <taxon>Coluteocarpeae</taxon>
        <taxon>Microthlaspi</taxon>
    </lineage>
</organism>
<protein>
    <submittedName>
        <fullName evidence="2">Uncharacterized protein</fullName>
    </submittedName>
</protein>
<proteinExistence type="predicted"/>
<keyword evidence="3" id="KW-1185">Reference proteome</keyword>
<reference evidence="2" key="1">
    <citation type="submission" date="2020-01" db="EMBL/GenBank/DDBJ databases">
        <authorList>
            <person name="Mishra B."/>
        </authorList>
    </citation>
    <scope>NUCLEOTIDE SEQUENCE [LARGE SCALE GENOMIC DNA]</scope>
</reference>
<evidence type="ECO:0000313" key="2">
    <source>
        <dbReference type="EMBL" id="CAA7032146.1"/>
    </source>
</evidence>
<accession>A0A6D2J466</accession>
<gene>
    <name evidence="2" type="ORF">MERR_LOCUS19381</name>
</gene>